<keyword evidence="8" id="KW-1185">Reference proteome</keyword>
<dbReference type="EMBL" id="MJEQ01005433">
    <property type="protein sequence ID" value="OIT20338.1"/>
    <property type="molecule type" value="Genomic_DNA"/>
</dbReference>
<sequence>MDNVPIVVDWAIGNLSCVEAQKRNDYACLENSQCVDSDTGLGGYRNNCKSGYEGNPYIGPGCQDPNANSCEQICINTPGSYNCSCPEGYTGDGRKNGRGCNAPSSNSEFQWIKVSVGMGVGFMSLVVGTTWLYFSIKKRKLIKLREKFFQQNGGLLLKRGISSDEGGVVLAQVNVKF</sequence>
<dbReference type="FunFam" id="2.10.25.10:FF:000038">
    <property type="entry name" value="Fibrillin 2"/>
    <property type="match status" value="1"/>
</dbReference>
<dbReference type="SMART" id="SM00179">
    <property type="entry name" value="EGF_CA"/>
    <property type="match status" value="1"/>
</dbReference>
<keyword evidence="7" id="KW-0418">Kinase</keyword>
<dbReference type="PANTHER" id="PTHR33491">
    <property type="entry name" value="OSJNBA0016N04.9 PROTEIN"/>
    <property type="match status" value="1"/>
</dbReference>
<evidence type="ECO:0000256" key="1">
    <source>
        <dbReference type="ARBA" id="ARBA00022536"/>
    </source>
</evidence>
<evidence type="ECO:0000256" key="3">
    <source>
        <dbReference type="ARBA" id="ARBA00022737"/>
    </source>
</evidence>
<feature type="domain" description="EGF-like calcium-binding" evidence="6">
    <location>
        <begin position="66"/>
        <end position="101"/>
    </location>
</feature>
<dbReference type="GO" id="GO:0016301">
    <property type="term" value="F:kinase activity"/>
    <property type="evidence" value="ECO:0007669"/>
    <property type="project" value="UniProtKB-KW"/>
</dbReference>
<dbReference type="SUPFAM" id="SSF57196">
    <property type="entry name" value="EGF/Laminin"/>
    <property type="match status" value="1"/>
</dbReference>
<accession>A0A1J6JRE6</accession>
<comment type="caution">
    <text evidence="7">The sequence shown here is derived from an EMBL/GenBank/DDBJ whole genome shotgun (WGS) entry which is preliminary data.</text>
</comment>
<proteinExistence type="predicted"/>
<protein>
    <submittedName>
        <fullName evidence="7">Wall-associated receptor kinase 2</fullName>
    </submittedName>
</protein>
<dbReference type="OMA" id="CANATAY"/>
<evidence type="ECO:0000313" key="8">
    <source>
        <dbReference type="Proteomes" id="UP000187609"/>
    </source>
</evidence>
<evidence type="ECO:0000313" key="7">
    <source>
        <dbReference type="EMBL" id="OIT20338.1"/>
    </source>
</evidence>
<keyword evidence="5" id="KW-1133">Transmembrane helix</keyword>
<dbReference type="AlphaFoldDB" id="A0A1J6JRE6"/>
<keyword evidence="1" id="KW-0245">EGF-like domain</keyword>
<name>A0A1J6JRE6_NICAT</name>
<dbReference type="GeneID" id="109220312"/>
<dbReference type="InterPro" id="IPR001881">
    <property type="entry name" value="EGF-like_Ca-bd_dom"/>
</dbReference>
<feature type="transmembrane region" description="Helical" evidence="5">
    <location>
        <begin position="111"/>
        <end position="134"/>
    </location>
</feature>
<keyword evidence="3" id="KW-0677">Repeat</keyword>
<organism evidence="7 8">
    <name type="scientific">Nicotiana attenuata</name>
    <name type="common">Coyote tobacco</name>
    <dbReference type="NCBI Taxonomy" id="49451"/>
    <lineage>
        <taxon>Eukaryota</taxon>
        <taxon>Viridiplantae</taxon>
        <taxon>Streptophyta</taxon>
        <taxon>Embryophyta</taxon>
        <taxon>Tracheophyta</taxon>
        <taxon>Spermatophyta</taxon>
        <taxon>Magnoliopsida</taxon>
        <taxon>eudicotyledons</taxon>
        <taxon>Gunneridae</taxon>
        <taxon>Pentapetalae</taxon>
        <taxon>asterids</taxon>
        <taxon>lamiids</taxon>
        <taxon>Solanales</taxon>
        <taxon>Solanaceae</taxon>
        <taxon>Nicotianoideae</taxon>
        <taxon>Nicotianeae</taxon>
        <taxon>Nicotiana</taxon>
    </lineage>
</organism>
<dbReference type="InterPro" id="IPR024731">
    <property type="entry name" value="NELL2-like_EGF"/>
</dbReference>
<keyword evidence="5" id="KW-0472">Membrane</keyword>
<evidence type="ECO:0000256" key="4">
    <source>
        <dbReference type="ARBA" id="ARBA00023157"/>
    </source>
</evidence>
<dbReference type="Gene3D" id="2.90.20.10">
    <property type="entry name" value="Plasmodium vivax P25 domain"/>
    <property type="match status" value="1"/>
</dbReference>
<evidence type="ECO:0000256" key="2">
    <source>
        <dbReference type="ARBA" id="ARBA00022729"/>
    </source>
</evidence>
<evidence type="ECO:0000256" key="5">
    <source>
        <dbReference type="SAM" id="Phobius"/>
    </source>
</evidence>
<dbReference type="Proteomes" id="UP000187609">
    <property type="component" value="Unassembled WGS sequence"/>
</dbReference>
<keyword evidence="7" id="KW-0675">Receptor</keyword>
<keyword evidence="5" id="KW-0812">Transmembrane</keyword>
<dbReference type="KEGG" id="nau:109220312"/>
<dbReference type="Gramene" id="OIT20338">
    <property type="protein sequence ID" value="OIT20338"/>
    <property type="gene ID" value="A4A49_37867"/>
</dbReference>
<keyword evidence="4" id="KW-1015">Disulfide bond</keyword>
<dbReference type="Pfam" id="PF12947">
    <property type="entry name" value="EGF_3"/>
    <property type="match status" value="1"/>
</dbReference>
<dbReference type="OrthoDB" id="1274149at2759"/>
<reference evidence="7" key="1">
    <citation type="submission" date="2016-11" db="EMBL/GenBank/DDBJ databases">
        <title>The genome of Nicotiana attenuata.</title>
        <authorList>
            <person name="Xu S."/>
            <person name="Brockmoeller T."/>
            <person name="Gaquerel E."/>
            <person name="Navarro A."/>
            <person name="Kuhl H."/>
            <person name="Gase K."/>
            <person name="Ling Z."/>
            <person name="Zhou W."/>
            <person name="Kreitzer C."/>
            <person name="Stanke M."/>
            <person name="Tang H."/>
            <person name="Lyons E."/>
            <person name="Pandey P."/>
            <person name="Pandey S.P."/>
            <person name="Timmermann B."/>
            <person name="Baldwin I.T."/>
        </authorList>
    </citation>
    <scope>NUCLEOTIDE SEQUENCE [LARGE SCALE GENOMIC DNA]</scope>
    <source>
        <strain evidence="7">UT</strain>
    </source>
</reference>
<keyword evidence="2" id="KW-0732">Signal</keyword>
<keyword evidence="7" id="KW-0808">Transferase</keyword>
<evidence type="ECO:0000259" key="6">
    <source>
        <dbReference type="SMART" id="SM00179"/>
    </source>
</evidence>
<dbReference type="CDD" id="cd00054">
    <property type="entry name" value="EGF_CA"/>
    <property type="match status" value="1"/>
</dbReference>
<dbReference type="GO" id="GO:0005509">
    <property type="term" value="F:calcium ion binding"/>
    <property type="evidence" value="ECO:0007669"/>
    <property type="project" value="InterPro"/>
</dbReference>
<gene>
    <name evidence="7" type="primary">WAK2_1</name>
    <name evidence="7" type="ORF">A4A49_37867</name>
</gene>